<sequence>MVLDIRTWEQTFQELIQQEKPWAKWTLRLKEEIEADSVAPEWKQHQQTAVGRFWCTSCHQSWDSAQVKILCHVYWEHWTCQGQVLMRIFAQRCPKCFCSQLENPKFSTNSIMKILENLAQYILHRYYGHGFRERPVIWAVPLQGPHDTRKCQSCLGGVCVQGSQRRIIAKPSTSSPHSLETQSSSSQIGDVLGEDRPRRPLTTLEIFFIVVAILSALICGQIVKR</sequence>
<evidence type="ECO:0000256" key="7">
    <source>
        <dbReference type="ARBA" id="ARBA00023136"/>
    </source>
</evidence>
<dbReference type="GO" id="GO:0016020">
    <property type="term" value="C:membrane"/>
    <property type="evidence" value="ECO:0007669"/>
    <property type="project" value="UniProtKB-SubCell"/>
</dbReference>
<name>A0A091DRU0_FUKDA</name>
<evidence type="ECO:0000256" key="1">
    <source>
        <dbReference type="ARBA" id="ARBA00004167"/>
    </source>
</evidence>
<evidence type="ECO:0000256" key="2">
    <source>
        <dbReference type="ARBA" id="ARBA00022692"/>
    </source>
</evidence>
<protein>
    <submittedName>
        <fullName evidence="11">Receptor-transporting protein 4</fullName>
    </submittedName>
</protein>
<dbReference type="Proteomes" id="UP000028990">
    <property type="component" value="Unassembled WGS sequence"/>
</dbReference>
<dbReference type="GO" id="GO:0051205">
    <property type="term" value="P:protein insertion into membrane"/>
    <property type="evidence" value="ECO:0007669"/>
    <property type="project" value="TreeGrafter"/>
</dbReference>
<evidence type="ECO:0000313" key="12">
    <source>
        <dbReference type="Proteomes" id="UP000028990"/>
    </source>
</evidence>
<evidence type="ECO:0000256" key="5">
    <source>
        <dbReference type="ARBA" id="ARBA00022833"/>
    </source>
</evidence>
<dbReference type="GO" id="GO:0001580">
    <property type="term" value="P:detection of chemical stimulus involved in sensory perception of bitter taste"/>
    <property type="evidence" value="ECO:0007669"/>
    <property type="project" value="TreeGrafter"/>
</dbReference>
<dbReference type="OrthoDB" id="8121437at2759"/>
<keyword evidence="4" id="KW-0863">Zinc-finger</keyword>
<dbReference type="GO" id="GO:0031849">
    <property type="term" value="F:olfactory receptor binding"/>
    <property type="evidence" value="ECO:0007669"/>
    <property type="project" value="TreeGrafter"/>
</dbReference>
<accession>A0A091DRU0</accession>
<keyword evidence="11" id="KW-0675">Receptor</keyword>
<dbReference type="GO" id="GO:0005737">
    <property type="term" value="C:cytoplasm"/>
    <property type="evidence" value="ECO:0007669"/>
    <property type="project" value="TreeGrafter"/>
</dbReference>
<dbReference type="SMART" id="SM01328">
    <property type="entry name" value="zf-3CxxC"/>
    <property type="match status" value="1"/>
</dbReference>
<reference evidence="11 12" key="1">
    <citation type="submission" date="2013-11" db="EMBL/GenBank/DDBJ databases">
        <title>The Damaraland mole rat (Fukomys damarensis) genome and evolution of African mole rats.</title>
        <authorList>
            <person name="Gladyshev V.N."/>
            <person name="Fang X."/>
        </authorList>
    </citation>
    <scope>NUCLEOTIDE SEQUENCE [LARGE SCALE GENOMIC DNA]</scope>
    <source>
        <tissue evidence="11">Liver</tissue>
    </source>
</reference>
<dbReference type="EMBL" id="KN122104">
    <property type="protein sequence ID" value="KFO33168.1"/>
    <property type="molecule type" value="Genomic_DNA"/>
</dbReference>
<feature type="domain" description="3CxxC-type" evidence="10">
    <location>
        <begin position="48"/>
        <end position="157"/>
    </location>
</feature>
<evidence type="ECO:0000256" key="4">
    <source>
        <dbReference type="ARBA" id="ARBA00022771"/>
    </source>
</evidence>
<keyword evidence="6 9" id="KW-1133">Transmembrane helix</keyword>
<dbReference type="Pfam" id="PF13695">
    <property type="entry name" value="Zn_ribbon_3CxxC"/>
    <property type="match status" value="1"/>
</dbReference>
<keyword evidence="5" id="KW-0862">Zinc</keyword>
<keyword evidence="12" id="KW-1185">Reference proteome</keyword>
<evidence type="ECO:0000256" key="8">
    <source>
        <dbReference type="SAM" id="MobiDB-lite"/>
    </source>
</evidence>
<dbReference type="eggNOG" id="ENOG502S085">
    <property type="taxonomic scope" value="Eukaryota"/>
</dbReference>
<dbReference type="InterPro" id="IPR027377">
    <property type="entry name" value="ZAR1/RTP1-5-like_Znf-3CxxC"/>
</dbReference>
<evidence type="ECO:0000313" key="11">
    <source>
        <dbReference type="EMBL" id="KFO33168.1"/>
    </source>
</evidence>
<feature type="transmembrane region" description="Helical" evidence="9">
    <location>
        <begin position="206"/>
        <end position="223"/>
    </location>
</feature>
<evidence type="ECO:0000256" key="3">
    <source>
        <dbReference type="ARBA" id="ARBA00022723"/>
    </source>
</evidence>
<dbReference type="PANTHER" id="PTHR14402">
    <property type="entry name" value="RECEPTOR TRANSPORTING PROTEIN"/>
    <property type="match status" value="1"/>
</dbReference>
<keyword evidence="3" id="KW-0479">Metal-binding</keyword>
<feature type="compositionally biased region" description="Polar residues" evidence="8">
    <location>
        <begin position="171"/>
        <end position="188"/>
    </location>
</feature>
<comment type="subcellular location">
    <subcellularLocation>
        <location evidence="1">Membrane</location>
        <topology evidence="1">Single-pass membrane protein</topology>
    </subcellularLocation>
</comment>
<feature type="region of interest" description="Disordered" evidence="8">
    <location>
        <begin position="171"/>
        <end position="192"/>
    </location>
</feature>
<dbReference type="GO" id="GO:0008270">
    <property type="term" value="F:zinc ion binding"/>
    <property type="evidence" value="ECO:0007669"/>
    <property type="project" value="UniProtKB-KW"/>
</dbReference>
<keyword evidence="7 9" id="KW-0472">Membrane</keyword>
<gene>
    <name evidence="11" type="ORF">H920_05356</name>
</gene>
<dbReference type="AlphaFoldDB" id="A0A091DRU0"/>
<keyword evidence="2 9" id="KW-0812">Transmembrane</keyword>
<organism evidence="11 12">
    <name type="scientific">Fukomys damarensis</name>
    <name type="common">Damaraland mole rat</name>
    <name type="synonym">Cryptomys damarensis</name>
    <dbReference type="NCBI Taxonomy" id="885580"/>
    <lineage>
        <taxon>Eukaryota</taxon>
        <taxon>Metazoa</taxon>
        <taxon>Chordata</taxon>
        <taxon>Craniata</taxon>
        <taxon>Vertebrata</taxon>
        <taxon>Euteleostomi</taxon>
        <taxon>Mammalia</taxon>
        <taxon>Eutheria</taxon>
        <taxon>Euarchontoglires</taxon>
        <taxon>Glires</taxon>
        <taxon>Rodentia</taxon>
        <taxon>Hystricomorpha</taxon>
        <taxon>Bathyergidae</taxon>
        <taxon>Fukomys</taxon>
    </lineage>
</organism>
<dbReference type="InterPro" id="IPR026096">
    <property type="entry name" value="R-trans_p"/>
</dbReference>
<evidence type="ECO:0000256" key="9">
    <source>
        <dbReference type="SAM" id="Phobius"/>
    </source>
</evidence>
<dbReference type="PANTHER" id="PTHR14402:SF8">
    <property type="entry name" value="RECEPTOR-TRANSPORTING PROTEIN 4"/>
    <property type="match status" value="1"/>
</dbReference>
<dbReference type="GO" id="GO:0006612">
    <property type="term" value="P:protein targeting to membrane"/>
    <property type="evidence" value="ECO:0007669"/>
    <property type="project" value="TreeGrafter"/>
</dbReference>
<evidence type="ECO:0000259" key="10">
    <source>
        <dbReference type="SMART" id="SM01328"/>
    </source>
</evidence>
<proteinExistence type="predicted"/>
<evidence type="ECO:0000256" key="6">
    <source>
        <dbReference type="ARBA" id="ARBA00022989"/>
    </source>
</evidence>